<dbReference type="PANTHER" id="PTHR13501:SF8">
    <property type="entry name" value="LARGE RIBOSOMAL SUBUNIT PROTEIN UL22M"/>
    <property type="match status" value="1"/>
</dbReference>
<dbReference type="GO" id="GO:0003735">
    <property type="term" value="F:structural constituent of ribosome"/>
    <property type="evidence" value="ECO:0007669"/>
    <property type="project" value="InterPro"/>
</dbReference>
<dbReference type="InterPro" id="IPR012946">
    <property type="entry name" value="X8"/>
</dbReference>
<reference evidence="3 4" key="1">
    <citation type="journal article" date="2021" name="Nat. Commun.">
        <title>Incipient diploidization of the medicinal plant Perilla within 10,000 years.</title>
        <authorList>
            <person name="Zhang Y."/>
            <person name="Shen Q."/>
            <person name="Leng L."/>
            <person name="Zhang D."/>
            <person name="Chen S."/>
            <person name="Shi Y."/>
            <person name="Ning Z."/>
            <person name="Chen S."/>
        </authorList>
    </citation>
    <scope>NUCLEOTIDE SEQUENCE [LARGE SCALE GENOMIC DNA]</scope>
    <source>
        <strain evidence="4">cv. PC099</strain>
    </source>
</reference>
<dbReference type="InterPro" id="IPR047867">
    <property type="entry name" value="Ribosomal_uL22_bac/org-type"/>
</dbReference>
<evidence type="ECO:0000313" key="4">
    <source>
        <dbReference type="Proteomes" id="UP001190926"/>
    </source>
</evidence>
<dbReference type="PANTHER" id="PTHR13501">
    <property type="entry name" value="CHLOROPLAST 50S RIBOSOMAL PROTEIN L22-RELATED"/>
    <property type="match status" value="1"/>
</dbReference>
<dbReference type="InterPro" id="IPR036394">
    <property type="entry name" value="Ribosomal_uL22_sf"/>
</dbReference>
<dbReference type="SMART" id="SM00768">
    <property type="entry name" value="X8"/>
    <property type="match status" value="1"/>
</dbReference>
<accession>A0AAD4IRU5</accession>
<protein>
    <recommendedName>
        <fullName evidence="2">X8 domain-containing protein</fullName>
    </recommendedName>
</protein>
<organism evidence="3 4">
    <name type="scientific">Perilla frutescens var. hirtella</name>
    <name type="common">Perilla citriodora</name>
    <name type="synonym">Perilla setoyensis</name>
    <dbReference type="NCBI Taxonomy" id="608512"/>
    <lineage>
        <taxon>Eukaryota</taxon>
        <taxon>Viridiplantae</taxon>
        <taxon>Streptophyta</taxon>
        <taxon>Embryophyta</taxon>
        <taxon>Tracheophyta</taxon>
        <taxon>Spermatophyta</taxon>
        <taxon>Magnoliopsida</taxon>
        <taxon>eudicotyledons</taxon>
        <taxon>Gunneridae</taxon>
        <taxon>Pentapetalae</taxon>
        <taxon>asterids</taxon>
        <taxon>lamiids</taxon>
        <taxon>Lamiales</taxon>
        <taxon>Lamiaceae</taxon>
        <taxon>Nepetoideae</taxon>
        <taxon>Elsholtzieae</taxon>
        <taxon>Perilla</taxon>
    </lineage>
</organism>
<evidence type="ECO:0000313" key="3">
    <source>
        <dbReference type="EMBL" id="KAH6820053.1"/>
    </source>
</evidence>
<dbReference type="SUPFAM" id="SSF54843">
    <property type="entry name" value="Ribosomal protein L22"/>
    <property type="match status" value="1"/>
</dbReference>
<dbReference type="Pfam" id="PF07983">
    <property type="entry name" value="X8"/>
    <property type="match status" value="1"/>
</dbReference>
<gene>
    <name evidence="3" type="ORF">C2S53_013627</name>
</gene>
<dbReference type="GO" id="GO:0005762">
    <property type="term" value="C:mitochondrial large ribosomal subunit"/>
    <property type="evidence" value="ECO:0007669"/>
    <property type="project" value="TreeGrafter"/>
</dbReference>
<dbReference type="GO" id="GO:0006412">
    <property type="term" value="P:translation"/>
    <property type="evidence" value="ECO:0007669"/>
    <property type="project" value="InterPro"/>
</dbReference>
<keyword evidence="1" id="KW-0732">Signal</keyword>
<name>A0AAD4IRU5_PERFH</name>
<sequence length="229" mass="24791">MAGWQWHLQSLVRQVAKRYERSPSTPFSTFNQAKASLVSASELFQVIPCQASQSHYVLLFEAEGTPISSPLIPALPSSTGSSETQEAICKSSKVQAVLKGIKQNPKKLNLVAALVRGMRVEDALLQLQVTVKRAAKTVYQVGDWCVAKAGAPDNKLKQFLDNACSSGASRATSLDCTLLLPGGTCFQPNTLPNHASYALNIFYKTRGDCDSDLGVILRGHATIHERCEA</sequence>
<dbReference type="AlphaFoldDB" id="A0AAD4IRU5"/>
<dbReference type="Proteomes" id="UP001190926">
    <property type="component" value="Unassembled WGS sequence"/>
</dbReference>
<evidence type="ECO:0000259" key="2">
    <source>
        <dbReference type="SMART" id="SM00768"/>
    </source>
</evidence>
<dbReference type="Gene3D" id="3.90.470.10">
    <property type="entry name" value="Ribosomal protein L22/L17"/>
    <property type="match status" value="1"/>
</dbReference>
<keyword evidence="4" id="KW-1185">Reference proteome</keyword>
<comment type="caution">
    <text evidence="3">The sequence shown here is derived from an EMBL/GenBank/DDBJ whole genome shotgun (WGS) entry which is preliminary data.</text>
</comment>
<dbReference type="EMBL" id="SDAM02004710">
    <property type="protein sequence ID" value="KAH6820053.1"/>
    <property type="molecule type" value="Genomic_DNA"/>
</dbReference>
<evidence type="ECO:0000256" key="1">
    <source>
        <dbReference type="ARBA" id="ARBA00022729"/>
    </source>
</evidence>
<feature type="domain" description="X8" evidence="2">
    <location>
        <begin position="143"/>
        <end position="229"/>
    </location>
</feature>
<proteinExistence type="predicted"/>